<reference evidence="2 3" key="1">
    <citation type="submission" date="2016-04" db="EMBL/GenBank/DDBJ databases">
        <title>Genome sequence of Clostridium magnum DSM 2767.</title>
        <authorList>
            <person name="Poehlein A."/>
            <person name="Uhlig R."/>
            <person name="Fischer R."/>
            <person name="Bahl H."/>
            <person name="Daniel R."/>
        </authorList>
    </citation>
    <scope>NUCLEOTIDE SEQUENCE [LARGE SCALE GENOMIC DNA]</scope>
    <source>
        <strain evidence="2 3">DSM 2767</strain>
    </source>
</reference>
<dbReference type="PATRIC" id="fig|1121326.3.peg.5938"/>
<keyword evidence="3" id="KW-1185">Reference proteome</keyword>
<gene>
    <name evidence="2" type="ORF">CLMAG_58730</name>
</gene>
<sequence length="62" mass="6810">MNDTIVITSIVCVSLVSIVGIFSILAYLKDTAALKLKNNFKHLSNEISITTGNEQNSRTKKL</sequence>
<name>A0A161W0W4_9CLOT</name>
<evidence type="ECO:0000313" key="2">
    <source>
        <dbReference type="EMBL" id="KZL88780.1"/>
    </source>
</evidence>
<keyword evidence="1" id="KW-0472">Membrane</keyword>
<keyword evidence="1" id="KW-1133">Transmembrane helix</keyword>
<dbReference type="RefSeq" id="WP_066630536.1">
    <property type="nucleotide sequence ID" value="NZ_FQXL01000077.1"/>
</dbReference>
<organism evidence="2 3">
    <name type="scientific">Clostridium magnum DSM 2767</name>
    <dbReference type="NCBI Taxonomy" id="1121326"/>
    <lineage>
        <taxon>Bacteria</taxon>
        <taxon>Bacillati</taxon>
        <taxon>Bacillota</taxon>
        <taxon>Clostridia</taxon>
        <taxon>Eubacteriales</taxon>
        <taxon>Clostridiaceae</taxon>
        <taxon>Clostridium</taxon>
    </lineage>
</organism>
<dbReference type="Proteomes" id="UP000076603">
    <property type="component" value="Unassembled WGS sequence"/>
</dbReference>
<proteinExistence type="predicted"/>
<comment type="caution">
    <text evidence="2">The sequence shown here is derived from an EMBL/GenBank/DDBJ whole genome shotgun (WGS) entry which is preliminary data.</text>
</comment>
<evidence type="ECO:0000313" key="3">
    <source>
        <dbReference type="Proteomes" id="UP000076603"/>
    </source>
</evidence>
<feature type="transmembrane region" description="Helical" evidence="1">
    <location>
        <begin position="6"/>
        <end position="28"/>
    </location>
</feature>
<evidence type="ECO:0000256" key="1">
    <source>
        <dbReference type="SAM" id="Phobius"/>
    </source>
</evidence>
<accession>A0A161W0W4</accession>
<dbReference type="AlphaFoldDB" id="A0A161W0W4"/>
<dbReference type="EMBL" id="LWAE01000014">
    <property type="protein sequence ID" value="KZL88780.1"/>
    <property type="molecule type" value="Genomic_DNA"/>
</dbReference>
<keyword evidence="1" id="KW-0812">Transmembrane</keyword>
<protein>
    <submittedName>
        <fullName evidence="2">Uncharacterized protein</fullName>
    </submittedName>
</protein>